<evidence type="ECO:0000256" key="1">
    <source>
        <dbReference type="ARBA" id="ARBA00022707"/>
    </source>
</evidence>
<name>A6I7U5_RAT</name>
<dbReference type="GO" id="GO:0031683">
    <property type="term" value="F:G-protein beta/gamma-subunit complex binding"/>
    <property type="evidence" value="ECO:0007669"/>
    <property type="project" value="InterPro"/>
</dbReference>
<dbReference type="EMBL" id="CH473956">
    <property type="protein sequence ID" value="EDM17935.1"/>
    <property type="molecule type" value="Genomic_DNA"/>
</dbReference>
<keyword evidence="4" id="KW-0342">GTP-binding</keyword>
<proteinExistence type="predicted"/>
<dbReference type="AlphaFoldDB" id="A6I7U5"/>
<evidence type="ECO:0000313" key="7">
    <source>
        <dbReference type="Proteomes" id="UP000234681"/>
    </source>
</evidence>
<evidence type="ECO:0000256" key="2">
    <source>
        <dbReference type="ARBA" id="ARBA00022741"/>
    </source>
</evidence>
<gene>
    <name evidence="6" type="ORF">rCG_40387</name>
</gene>
<dbReference type="InterPro" id="IPR011025">
    <property type="entry name" value="GproteinA_insert"/>
</dbReference>
<protein>
    <submittedName>
        <fullName evidence="6">RCG40387</fullName>
    </submittedName>
</protein>
<reference evidence="6 7" key="1">
    <citation type="submission" date="2005-09" db="EMBL/GenBank/DDBJ databases">
        <authorList>
            <person name="Mural R.J."/>
            <person name="Li P.W."/>
            <person name="Adams M.D."/>
            <person name="Amanatides P.G."/>
            <person name="Baden-Tillson H."/>
            <person name="Barnstead M."/>
            <person name="Chin S.H."/>
            <person name="Dew I."/>
            <person name="Evans C.A."/>
            <person name="Ferriera S."/>
            <person name="Flanigan M."/>
            <person name="Fosler C."/>
            <person name="Glodek A."/>
            <person name="Gu Z."/>
            <person name="Holt R.A."/>
            <person name="Jennings D."/>
            <person name="Kraft C.L."/>
            <person name="Lu F."/>
            <person name="Nguyen T."/>
            <person name="Nusskern D.R."/>
            <person name="Pfannkoch C.M."/>
            <person name="Sitter C."/>
            <person name="Sutton G.G."/>
            <person name="Venter J.C."/>
            <person name="Wang Z."/>
            <person name="Woodage T."/>
            <person name="Zheng X.H."/>
            <person name="Zhong F."/>
        </authorList>
    </citation>
    <scope>NUCLEOTIDE SEQUENCE [LARGE SCALE GENOMIC DNA]</scope>
    <source>
        <strain>BN</strain>
        <strain evidence="7">Sprague-Dawley</strain>
    </source>
</reference>
<keyword evidence="5" id="KW-0564">Palmitate</keyword>
<dbReference type="GO" id="GO:0007186">
    <property type="term" value="P:G protein-coupled receptor signaling pathway"/>
    <property type="evidence" value="ECO:0007669"/>
    <property type="project" value="InterPro"/>
</dbReference>
<keyword evidence="1" id="KW-0519">Myristate</keyword>
<organism evidence="6 7">
    <name type="scientific">Rattus norvegicus</name>
    <name type="common">Rat</name>
    <dbReference type="NCBI Taxonomy" id="10116"/>
    <lineage>
        <taxon>Eukaryota</taxon>
        <taxon>Metazoa</taxon>
        <taxon>Chordata</taxon>
        <taxon>Craniata</taxon>
        <taxon>Vertebrata</taxon>
        <taxon>Euteleostomi</taxon>
        <taxon>Mammalia</taxon>
        <taxon>Eutheria</taxon>
        <taxon>Euarchontoglires</taxon>
        <taxon>Glires</taxon>
        <taxon>Rodentia</taxon>
        <taxon>Myomorpha</taxon>
        <taxon>Muroidea</taxon>
        <taxon>Muridae</taxon>
        <taxon>Murinae</taxon>
        <taxon>Rattus</taxon>
    </lineage>
</organism>
<sequence>MAIVKPMGNLQIDFADPEHVDDARQLFALSCAAAEQGMLPEDLMGIIRRLWADHGVQTCFSRSPEYQLKNSATYYLKDLEHIAQ</sequence>
<keyword evidence="3" id="KW-0460">Magnesium</keyword>
<accession>A6I7U5</accession>
<dbReference type="SUPFAM" id="SSF47895">
    <property type="entry name" value="Transducin (alpha subunit), insertion domain"/>
    <property type="match status" value="1"/>
</dbReference>
<dbReference type="PROSITE" id="PS51882">
    <property type="entry name" value="G_ALPHA"/>
    <property type="match status" value="1"/>
</dbReference>
<dbReference type="PANTHER" id="PTHR10218">
    <property type="entry name" value="GTP-BINDING PROTEIN ALPHA SUBUNIT"/>
    <property type="match status" value="1"/>
</dbReference>
<dbReference type="InterPro" id="IPR001019">
    <property type="entry name" value="Gprotein_alpha_su"/>
</dbReference>
<keyword evidence="2" id="KW-0547">Nucleotide-binding</keyword>
<dbReference type="Proteomes" id="UP000234681">
    <property type="component" value="Chromosome 1"/>
</dbReference>
<dbReference type="Gene3D" id="1.10.400.10">
    <property type="entry name" value="GI Alpha 1, domain 2-like"/>
    <property type="match status" value="1"/>
</dbReference>
<evidence type="ECO:0000256" key="4">
    <source>
        <dbReference type="ARBA" id="ARBA00023134"/>
    </source>
</evidence>
<evidence type="ECO:0000313" key="6">
    <source>
        <dbReference type="EMBL" id="EDM17935.1"/>
    </source>
</evidence>
<dbReference type="PANTHER" id="PTHR10218:SF73">
    <property type="entry name" value="GUANINE NUCLEOTIDE-BINDING PROTEIN G(I) SUBUNIT ALPHA-2"/>
    <property type="match status" value="1"/>
</dbReference>
<evidence type="ECO:0000256" key="3">
    <source>
        <dbReference type="ARBA" id="ARBA00022842"/>
    </source>
</evidence>
<dbReference type="GO" id="GO:0005525">
    <property type="term" value="F:GTP binding"/>
    <property type="evidence" value="ECO:0007669"/>
    <property type="project" value="UniProtKB-KW"/>
</dbReference>
<keyword evidence="5" id="KW-0449">Lipoprotein</keyword>
<dbReference type="GO" id="GO:0003924">
    <property type="term" value="F:GTPase activity"/>
    <property type="evidence" value="ECO:0007669"/>
    <property type="project" value="InterPro"/>
</dbReference>
<evidence type="ECO:0000256" key="5">
    <source>
        <dbReference type="ARBA" id="ARBA00023139"/>
    </source>
</evidence>